<protein>
    <submittedName>
        <fullName evidence="2">Uncharacterized protein</fullName>
    </submittedName>
</protein>
<sequence>MAVQRLGFSDLPLELRTRIHKLCVAELSDDRSSPTRAVQINDPSNGRVVDNIFGGMTEHPMYKASGLFRTELKKLFFLNRSNFVYHYDPKKKGFGGLYHFFETTGPMFTNIRFVHIKLDFASYARNSVGPVRATAVIEALAELAEILAKFGLRIGMSFESPLVSVDLVRRTLRILQDLHVSGERACCWAEMVSRDDLIKSLTAYGQILRPGHTFRNRPLSFRKQVSYLEVFMCDFRTKAYREASVRKAATENGKQRHSASARSPDREIASHMGDLRIE</sequence>
<gene>
    <name evidence="2" type="ORF">K490DRAFT_56160</name>
</gene>
<feature type="compositionally biased region" description="Basic and acidic residues" evidence="1">
    <location>
        <begin position="263"/>
        <end position="278"/>
    </location>
</feature>
<evidence type="ECO:0000313" key="3">
    <source>
        <dbReference type="Proteomes" id="UP000799776"/>
    </source>
</evidence>
<reference evidence="2" key="1">
    <citation type="journal article" date="2020" name="Stud. Mycol.">
        <title>101 Dothideomycetes genomes: a test case for predicting lifestyles and emergence of pathogens.</title>
        <authorList>
            <person name="Haridas S."/>
            <person name="Albert R."/>
            <person name="Binder M."/>
            <person name="Bloem J."/>
            <person name="Labutti K."/>
            <person name="Salamov A."/>
            <person name="Andreopoulos B."/>
            <person name="Baker S."/>
            <person name="Barry K."/>
            <person name="Bills G."/>
            <person name="Bluhm B."/>
            <person name="Cannon C."/>
            <person name="Castanera R."/>
            <person name="Culley D."/>
            <person name="Daum C."/>
            <person name="Ezra D."/>
            <person name="Gonzalez J."/>
            <person name="Henrissat B."/>
            <person name="Kuo A."/>
            <person name="Liang C."/>
            <person name="Lipzen A."/>
            <person name="Lutzoni F."/>
            <person name="Magnuson J."/>
            <person name="Mondo S."/>
            <person name="Nolan M."/>
            <person name="Ohm R."/>
            <person name="Pangilinan J."/>
            <person name="Park H.-J."/>
            <person name="Ramirez L."/>
            <person name="Alfaro M."/>
            <person name="Sun H."/>
            <person name="Tritt A."/>
            <person name="Yoshinaga Y."/>
            <person name="Zwiers L.-H."/>
            <person name="Turgeon B."/>
            <person name="Goodwin S."/>
            <person name="Spatafora J."/>
            <person name="Crous P."/>
            <person name="Grigoriev I."/>
        </authorList>
    </citation>
    <scope>NUCLEOTIDE SEQUENCE</scope>
    <source>
        <strain evidence="2">CBS 121410</strain>
    </source>
</reference>
<dbReference type="EMBL" id="ML978717">
    <property type="protein sequence ID" value="KAF2088146.1"/>
    <property type="molecule type" value="Genomic_DNA"/>
</dbReference>
<keyword evidence="3" id="KW-1185">Reference proteome</keyword>
<dbReference type="Proteomes" id="UP000799776">
    <property type="component" value="Unassembled WGS sequence"/>
</dbReference>
<proteinExistence type="predicted"/>
<dbReference type="AlphaFoldDB" id="A0A9P4HYZ5"/>
<name>A0A9P4HYZ5_9PEZI</name>
<evidence type="ECO:0000256" key="1">
    <source>
        <dbReference type="SAM" id="MobiDB-lite"/>
    </source>
</evidence>
<evidence type="ECO:0000313" key="2">
    <source>
        <dbReference type="EMBL" id="KAF2088146.1"/>
    </source>
</evidence>
<feature type="region of interest" description="Disordered" evidence="1">
    <location>
        <begin position="246"/>
        <end position="278"/>
    </location>
</feature>
<accession>A0A9P4HYZ5</accession>
<comment type="caution">
    <text evidence="2">The sequence shown here is derived from an EMBL/GenBank/DDBJ whole genome shotgun (WGS) entry which is preliminary data.</text>
</comment>
<organism evidence="2 3">
    <name type="scientific">Saccharata proteae CBS 121410</name>
    <dbReference type="NCBI Taxonomy" id="1314787"/>
    <lineage>
        <taxon>Eukaryota</taxon>
        <taxon>Fungi</taxon>
        <taxon>Dikarya</taxon>
        <taxon>Ascomycota</taxon>
        <taxon>Pezizomycotina</taxon>
        <taxon>Dothideomycetes</taxon>
        <taxon>Dothideomycetes incertae sedis</taxon>
        <taxon>Botryosphaeriales</taxon>
        <taxon>Saccharataceae</taxon>
        <taxon>Saccharata</taxon>
    </lineage>
</organism>